<gene>
    <name evidence="2" type="ORF">QM012_007500</name>
</gene>
<dbReference type="Proteomes" id="UP001341245">
    <property type="component" value="Unassembled WGS sequence"/>
</dbReference>
<accession>A0ABR0TN39</accession>
<name>A0ABR0TN39_AURPU</name>
<proteinExistence type="predicted"/>
<feature type="chain" id="PRO_5046818864" evidence="1">
    <location>
        <begin position="19"/>
        <end position="313"/>
    </location>
</feature>
<keyword evidence="1" id="KW-0732">Signal</keyword>
<dbReference type="EMBL" id="JASGXD010000005">
    <property type="protein sequence ID" value="KAK6005858.1"/>
    <property type="molecule type" value="Genomic_DNA"/>
</dbReference>
<evidence type="ECO:0000256" key="1">
    <source>
        <dbReference type="SAM" id="SignalP"/>
    </source>
</evidence>
<sequence>MIFKHILALLSLSAPIFARSSHPAHPHTTTTSYPSYQTPHFTFNELYNLTDRFLQNHMYPLNIAQSKSINSSLLSDDILGRVDATRDYAGRELNTEYLFGLFANIALNPDAFTLLGYPVNYTFTRFLASGNVVSFAAVVEYMLPVTKTTIPQELDFWVTYNQKGEISQYDGNFRYLQWQLNSTISDVASFLNLSSSIDITPLLHLKLSQSICATATQFCNGTNLQYANQAACENHLFNETRFGEGWEWGMNTVSCRMIHQNMVPLRPDVHCPHIGPSGGGMCDDDRTYVGNLEENYFVNAPFLAPGLAHGNFT</sequence>
<keyword evidence="3" id="KW-1185">Reference proteome</keyword>
<comment type="caution">
    <text evidence="2">The sequence shown here is derived from an EMBL/GenBank/DDBJ whole genome shotgun (WGS) entry which is preliminary data.</text>
</comment>
<evidence type="ECO:0000313" key="2">
    <source>
        <dbReference type="EMBL" id="KAK6005858.1"/>
    </source>
</evidence>
<reference evidence="2 3" key="1">
    <citation type="submission" date="2023-11" db="EMBL/GenBank/DDBJ databases">
        <title>Draft genome sequence and annotation of the polyextremotolerant black yeast-like fungus Aureobasidium pullulans NRRL 62042.</title>
        <authorList>
            <person name="Dielentheis-Frenken M.R.E."/>
            <person name="Wibberg D."/>
            <person name="Blank L.M."/>
            <person name="Tiso T."/>
        </authorList>
    </citation>
    <scope>NUCLEOTIDE SEQUENCE [LARGE SCALE GENOMIC DNA]</scope>
    <source>
        <strain evidence="2 3">NRRL 62042</strain>
    </source>
</reference>
<protein>
    <submittedName>
        <fullName evidence="2">Uncharacterized protein</fullName>
    </submittedName>
</protein>
<evidence type="ECO:0000313" key="3">
    <source>
        <dbReference type="Proteomes" id="UP001341245"/>
    </source>
</evidence>
<organism evidence="2 3">
    <name type="scientific">Aureobasidium pullulans</name>
    <name type="common">Black yeast</name>
    <name type="synonym">Pullularia pullulans</name>
    <dbReference type="NCBI Taxonomy" id="5580"/>
    <lineage>
        <taxon>Eukaryota</taxon>
        <taxon>Fungi</taxon>
        <taxon>Dikarya</taxon>
        <taxon>Ascomycota</taxon>
        <taxon>Pezizomycotina</taxon>
        <taxon>Dothideomycetes</taxon>
        <taxon>Dothideomycetidae</taxon>
        <taxon>Dothideales</taxon>
        <taxon>Saccotheciaceae</taxon>
        <taxon>Aureobasidium</taxon>
    </lineage>
</organism>
<feature type="signal peptide" evidence="1">
    <location>
        <begin position="1"/>
        <end position="18"/>
    </location>
</feature>